<dbReference type="EMBL" id="CM037154">
    <property type="protein sequence ID" value="KAH7859487.1"/>
    <property type="molecule type" value="Genomic_DNA"/>
</dbReference>
<organism evidence="1 2">
    <name type="scientific">Vaccinium darrowii</name>
    <dbReference type="NCBI Taxonomy" id="229202"/>
    <lineage>
        <taxon>Eukaryota</taxon>
        <taxon>Viridiplantae</taxon>
        <taxon>Streptophyta</taxon>
        <taxon>Embryophyta</taxon>
        <taxon>Tracheophyta</taxon>
        <taxon>Spermatophyta</taxon>
        <taxon>Magnoliopsida</taxon>
        <taxon>eudicotyledons</taxon>
        <taxon>Gunneridae</taxon>
        <taxon>Pentapetalae</taxon>
        <taxon>asterids</taxon>
        <taxon>Ericales</taxon>
        <taxon>Ericaceae</taxon>
        <taxon>Vaccinioideae</taxon>
        <taxon>Vaccinieae</taxon>
        <taxon>Vaccinium</taxon>
    </lineage>
</organism>
<reference evidence="1 2" key="1">
    <citation type="journal article" date="2021" name="Hortic Res">
        <title>High-quality reference genome and annotation aids understanding of berry development for evergreen blueberry (Vaccinium darrowii).</title>
        <authorList>
            <person name="Yu J."/>
            <person name="Hulse-Kemp A.M."/>
            <person name="Babiker E."/>
            <person name="Staton M."/>
        </authorList>
    </citation>
    <scope>NUCLEOTIDE SEQUENCE [LARGE SCALE GENOMIC DNA]</scope>
    <source>
        <strain evidence="2">cv. NJ 8807/NJ 8810</strain>
        <tissue evidence="1">Young leaf</tissue>
    </source>
</reference>
<accession>A0ACB7Z1R5</accession>
<name>A0ACB7Z1R5_9ERIC</name>
<proteinExistence type="predicted"/>
<comment type="caution">
    <text evidence="1">The sequence shown here is derived from an EMBL/GenBank/DDBJ whole genome shotgun (WGS) entry which is preliminary data.</text>
</comment>
<keyword evidence="2" id="KW-1185">Reference proteome</keyword>
<dbReference type="Proteomes" id="UP000828048">
    <property type="component" value="Chromosome 4"/>
</dbReference>
<protein>
    <submittedName>
        <fullName evidence="1">Uncharacterized protein</fullName>
    </submittedName>
</protein>
<evidence type="ECO:0000313" key="1">
    <source>
        <dbReference type="EMBL" id="KAH7859487.1"/>
    </source>
</evidence>
<sequence length="111" mass="12370">MFSLYRNDSVLVVDKFGHYHCNTSNPTYTFNHGNTTVNLDKPGPIYFISGDPNHCKNGQRLVIEVSSLSLPFITNPSYFAMQSSTDASTPLSYDYSDQANPMSPVMVLPLQ</sequence>
<evidence type="ECO:0000313" key="2">
    <source>
        <dbReference type="Proteomes" id="UP000828048"/>
    </source>
</evidence>
<gene>
    <name evidence="1" type="ORF">Vadar_001760</name>
</gene>